<dbReference type="InterPro" id="IPR025191">
    <property type="entry name" value="DUF4125"/>
</dbReference>
<dbReference type="EMBL" id="AMCI01004658">
    <property type="protein sequence ID" value="EJW97639.1"/>
    <property type="molecule type" value="Genomic_DNA"/>
</dbReference>
<evidence type="ECO:0000313" key="2">
    <source>
        <dbReference type="EMBL" id="EJW97639.1"/>
    </source>
</evidence>
<comment type="caution">
    <text evidence="2">The sequence shown here is derived from an EMBL/GenBank/DDBJ whole genome shotgun (WGS) entry which is preliminary data.</text>
</comment>
<reference evidence="2" key="1">
    <citation type="journal article" date="2012" name="PLoS ONE">
        <title>Gene sets for utilization of primary and secondary nutrition supplies in the distal gut of endangered iberian lynx.</title>
        <authorList>
            <person name="Alcaide M."/>
            <person name="Messina E."/>
            <person name="Richter M."/>
            <person name="Bargiela R."/>
            <person name="Peplies J."/>
            <person name="Huws S.A."/>
            <person name="Newbold C.J."/>
            <person name="Golyshin P.N."/>
            <person name="Simon M.A."/>
            <person name="Lopez G."/>
            <person name="Yakimov M.M."/>
            <person name="Ferrer M."/>
        </authorList>
    </citation>
    <scope>NUCLEOTIDE SEQUENCE</scope>
</reference>
<sequence length="270" mass="31767">AVNGAIFTDELGEFTRRREDFSQYPEPVRLFRLARALSKMAQAGQYNYSRAQKRGDLGMMYSSLAEFVQATAEVGYLLNRSYMPFYKWRIRGMEQFKRLKKLKSMLEHLMKKTADSAEIPDEIGVICAYVLEELKVQNLTKSSESFLDVQKEFVLHRMRELLKTKKMPIKEDTMDTLLKDMSENKKTLVDQIVAEEWKQFQKARNEGGEAECQHNWPTFEIMRKSQFYTWDEDVLSSYLDDLTQAARIGWNIVAEKYARMMEHTAPNQYR</sequence>
<accession>J9GE41</accession>
<feature type="non-terminal residue" evidence="2">
    <location>
        <position position="1"/>
    </location>
</feature>
<organism evidence="2">
    <name type="scientific">gut metagenome</name>
    <dbReference type="NCBI Taxonomy" id="749906"/>
    <lineage>
        <taxon>unclassified sequences</taxon>
        <taxon>metagenomes</taxon>
        <taxon>organismal metagenomes</taxon>
    </lineage>
</organism>
<dbReference type="Pfam" id="PF13228">
    <property type="entry name" value="DUF4037"/>
    <property type="match status" value="1"/>
</dbReference>
<dbReference type="AlphaFoldDB" id="J9GE41"/>
<gene>
    <name evidence="2" type="ORF">EVA_14254</name>
</gene>
<name>J9GE41_9ZZZZ</name>
<proteinExistence type="predicted"/>
<dbReference type="InterPro" id="IPR025117">
    <property type="entry name" value="DUF4037"/>
</dbReference>
<feature type="non-terminal residue" evidence="2">
    <location>
        <position position="270"/>
    </location>
</feature>
<evidence type="ECO:0000259" key="1">
    <source>
        <dbReference type="Pfam" id="PF13228"/>
    </source>
</evidence>
<feature type="domain" description="DUF4037" evidence="1">
    <location>
        <begin position="2"/>
        <end position="88"/>
    </location>
</feature>
<protein>
    <recommendedName>
        <fullName evidence="1">DUF4037 domain-containing protein</fullName>
    </recommendedName>
</protein>
<dbReference type="Pfam" id="PF13526">
    <property type="entry name" value="DUF4125"/>
    <property type="match status" value="1"/>
</dbReference>